<name>A0A2W4R7W6_9GAMM</name>
<dbReference type="AlphaFoldDB" id="A0A2W4R7W6"/>
<dbReference type="InterPro" id="IPR012337">
    <property type="entry name" value="RNaseH-like_sf"/>
</dbReference>
<dbReference type="InterPro" id="IPR047960">
    <property type="entry name" value="Transpos_IS1380"/>
</dbReference>
<feature type="domain" description="Transposase DDE" evidence="1">
    <location>
        <begin position="7"/>
        <end position="381"/>
    </location>
</feature>
<dbReference type="Pfam" id="PF13701">
    <property type="entry name" value="DDE_Tnp_1_4"/>
    <property type="match status" value="1"/>
</dbReference>
<evidence type="ECO:0000313" key="3">
    <source>
        <dbReference type="Proteomes" id="UP000249396"/>
    </source>
</evidence>
<evidence type="ECO:0000313" key="2">
    <source>
        <dbReference type="EMBL" id="PZN76128.1"/>
    </source>
</evidence>
<evidence type="ECO:0000259" key="1">
    <source>
        <dbReference type="Pfam" id="PF13701"/>
    </source>
</evidence>
<feature type="non-terminal residue" evidence="2">
    <location>
        <position position="402"/>
    </location>
</feature>
<accession>A0A2W4R7W6</accession>
<sequence>MPRFELKQSTRHITSYAGLILVGQCLEAARLDLLDKKFPVPKGQIPTPDIVKSYIGLLALGKSDFEAIEAFRKDRFFRQALGIGTVPSSAWLRQRMEMLAVALREETDAYSVRLLRNAEAPVTAMNGFVCLDFDTFVMDNSGTKKECVDRTYQGVDGYTPIAAYLGNEGWCLALELRLGSQHSALETHYFLERVLPRAHELAPAGLPVLSRSDSGFDSVRLLFQQDDEKRAWALEGRTFEYLVKWNPRKQVMADWVAHATEADAWVETRQGKRVALLDLTVKRSWEKGKRDFRLVVRLIERTVDPKGQVLLFPEYKLEGWWTSLDAKPEKVIELYREHGTHEQFHSEIKSDLDLERLPSGKFDCNDLILHLAMLAYNSLRLIGQTGLLGKASPVRHPAKRRR</sequence>
<protein>
    <submittedName>
        <fullName evidence="2">IS1380 family transposase</fullName>
    </submittedName>
</protein>
<comment type="caution">
    <text evidence="2">The sequence shown here is derived from an EMBL/GenBank/DDBJ whole genome shotgun (WGS) entry which is preliminary data.</text>
</comment>
<reference evidence="2 3" key="1">
    <citation type="journal article" date="2018" name="Aquat. Microb. Ecol.">
        <title>Gammaproteobacterial methanotrophs dominate.</title>
        <authorList>
            <person name="Rissanen A.J."/>
            <person name="Saarenheimo J."/>
            <person name="Tiirola M."/>
            <person name="Peura S."/>
            <person name="Aalto S.L."/>
            <person name="Karvinen A."/>
            <person name="Nykanen H."/>
        </authorList>
    </citation>
    <scope>NUCLEOTIDE SEQUENCE [LARGE SCALE GENOMIC DNA]</scope>
    <source>
        <strain evidence="2">AMbin10</strain>
    </source>
</reference>
<proteinExistence type="predicted"/>
<dbReference type="NCBIfam" id="NF033539">
    <property type="entry name" value="transpos_IS1380"/>
    <property type="match status" value="1"/>
</dbReference>
<dbReference type="EMBL" id="QJPH01000366">
    <property type="protein sequence ID" value="PZN76128.1"/>
    <property type="molecule type" value="Genomic_DNA"/>
</dbReference>
<dbReference type="InterPro" id="IPR025668">
    <property type="entry name" value="Tnp_DDE_dom"/>
</dbReference>
<dbReference type="Proteomes" id="UP000249396">
    <property type="component" value="Unassembled WGS sequence"/>
</dbReference>
<gene>
    <name evidence="2" type="ORF">DM484_17175</name>
</gene>
<organism evidence="2 3">
    <name type="scientific">Candidatus Methylumidiphilus alinenensis</name>
    <dbReference type="NCBI Taxonomy" id="2202197"/>
    <lineage>
        <taxon>Bacteria</taxon>
        <taxon>Pseudomonadati</taxon>
        <taxon>Pseudomonadota</taxon>
        <taxon>Gammaproteobacteria</taxon>
        <taxon>Methylococcales</taxon>
        <taxon>Candidatus Methylumidiphilus</taxon>
    </lineage>
</organism>
<dbReference type="SUPFAM" id="SSF53098">
    <property type="entry name" value="Ribonuclease H-like"/>
    <property type="match status" value="1"/>
</dbReference>